<gene>
    <name evidence="2" type="ORF">EPA93_15815</name>
</gene>
<feature type="domain" description="Transposase IS204/IS1001/IS1096/IS1165 DDE" evidence="1">
    <location>
        <begin position="96"/>
        <end position="215"/>
    </location>
</feature>
<dbReference type="PANTHER" id="PTHR33498">
    <property type="entry name" value="TRANSPOSASE FOR INSERTION SEQUENCE ELEMENT IS1557"/>
    <property type="match status" value="1"/>
</dbReference>
<dbReference type="Pfam" id="PF01610">
    <property type="entry name" value="DDE_Tnp_ISL3"/>
    <property type="match status" value="1"/>
</dbReference>
<accession>A0A4V0YYT9</accession>
<evidence type="ECO:0000313" key="3">
    <source>
        <dbReference type="Proteomes" id="UP000290365"/>
    </source>
</evidence>
<reference evidence="2 3" key="1">
    <citation type="submission" date="2019-01" db="EMBL/GenBank/DDBJ databases">
        <title>Ktedonosporobacter rubrisoli SCAWS-G2.</title>
        <authorList>
            <person name="Huang Y."/>
            <person name="Yan B."/>
        </authorList>
    </citation>
    <scope>NUCLEOTIDE SEQUENCE [LARGE SCALE GENOMIC DNA]</scope>
    <source>
        <strain evidence="2 3">SCAWS-G2</strain>
    </source>
</reference>
<dbReference type="PANTHER" id="PTHR33498:SF1">
    <property type="entry name" value="TRANSPOSASE FOR INSERTION SEQUENCE ELEMENT IS1557"/>
    <property type="match status" value="1"/>
</dbReference>
<dbReference type="EMBL" id="CP035758">
    <property type="protein sequence ID" value="QBD77381.1"/>
    <property type="molecule type" value="Genomic_DNA"/>
</dbReference>
<sequence>MTEPPPRTRINQQDRSRISPYKDYLIKRWNDGVRNAQQVHRELLELGYTGSDQPIVRYFAQFRTKKNARKFKHVDPETTTPVKAPPKRPPTASQVAHWITFKQDQRLDWQQKYLLQLCQADQEIQLAYDLITEFTTLLRERAGDRLDVWLQKAEEQGIAELKRFAASLKKDYDAVKAGLTLIWSQGPVEGHVHRLKLLKRQSYGRASFEILRKRVLQCG</sequence>
<dbReference type="InterPro" id="IPR047951">
    <property type="entry name" value="Transpos_ISL3"/>
</dbReference>
<evidence type="ECO:0000313" key="2">
    <source>
        <dbReference type="EMBL" id="QBD77381.1"/>
    </source>
</evidence>
<dbReference type="InterPro" id="IPR002560">
    <property type="entry name" value="Transposase_DDE"/>
</dbReference>
<dbReference type="AlphaFoldDB" id="A0A4V0YYT9"/>
<dbReference type="KEGG" id="kbs:EPA93_15815"/>
<proteinExistence type="predicted"/>
<dbReference type="RefSeq" id="WP_129888438.1">
    <property type="nucleotide sequence ID" value="NZ_CP035758.1"/>
</dbReference>
<name>A0A4V0YYT9_KTERU</name>
<dbReference type="Proteomes" id="UP000290365">
    <property type="component" value="Chromosome"/>
</dbReference>
<keyword evidence="3" id="KW-1185">Reference proteome</keyword>
<organism evidence="2 3">
    <name type="scientific">Ktedonosporobacter rubrisoli</name>
    <dbReference type="NCBI Taxonomy" id="2509675"/>
    <lineage>
        <taxon>Bacteria</taxon>
        <taxon>Bacillati</taxon>
        <taxon>Chloroflexota</taxon>
        <taxon>Ktedonobacteria</taxon>
        <taxon>Ktedonobacterales</taxon>
        <taxon>Ktedonosporobacteraceae</taxon>
        <taxon>Ktedonosporobacter</taxon>
    </lineage>
</organism>
<dbReference type="OrthoDB" id="287363at2"/>
<protein>
    <submittedName>
        <fullName evidence="2">Transposase</fullName>
    </submittedName>
</protein>
<evidence type="ECO:0000259" key="1">
    <source>
        <dbReference type="Pfam" id="PF01610"/>
    </source>
</evidence>